<evidence type="ECO:0000259" key="16">
    <source>
        <dbReference type="Pfam" id="PF03717"/>
    </source>
</evidence>
<evidence type="ECO:0000256" key="11">
    <source>
        <dbReference type="ARBA" id="ARBA00022989"/>
    </source>
</evidence>
<dbReference type="GO" id="GO:0006508">
    <property type="term" value="P:proteolysis"/>
    <property type="evidence" value="ECO:0007669"/>
    <property type="project" value="UniProtKB-KW"/>
</dbReference>
<dbReference type="PANTHER" id="PTHR30627">
    <property type="entry name" value="PEPTIDOGLYCAN D,D-TRANSPEPTIDASE"/>
    <property type="match status" value="1"/>
</dbReference>
<keyword evidence="9" id="KW-0133">Cell shape</keyword>
<evidence type="ECO:0000256" key="6">
    <source>
        <dbReference type="ARBA" id="ARBA00022670"/>
    </source>
</evidence>
<evidence type="ECO:0000256" key="4">
    <source>
        <dbReference type="ARBA" id="ARBA00022519"/>
    </source>
</evidence>
<dbReference type="GO" id="GO:0005886">
    <property type="term" value="C:plasma membrane"/>
    <property type="evidence" value="ECO:0007669"/>
    <property type="project" value="UniProtKB-SubCell"/>
</dbReference>
<evidence type="ECO:0000256" key="10">
    <source>
        <dbReference type="ARBA" id="ARBA00022984"/>
    </source>
</evidence>
<evidence type="ECO:0000256" key="5">
    <source>
        <dbReference type="ARBA" id="ARBA00022645"/>
    </source>
</evidence>
<dbReference type="SUPFAM" id="SSF56519">
    <property type="entry name" value="Penicillin binding protein dimerisation domain"/>
    <property type="match status" value="1"/>
</dbReference>
<dbReference type="GO" id="GO:0008658">
    <property type="term" value="F:penicillin binding"/>
    <property type="evidence" value="ECO:0007669"/>
    <property type="project" value="InterPro"/>
</dbReference>
<reference evidence="17 18" key="1">
    <citation type="submission" date="2020-08" db="EMBL/GenBank/DDBJ databases">
        <title>Genomic Encyclopedia of Type Strains, Phase IV (KMG-IV): sequencing the most valuable type-strain genomes for metagenomic binning, comparative biology and taxonomic classification.</title>
        <authorList>
            <person name="Goeker M."/>
        </authorList>
    </citation>
    <scope>NUCLEOTIDE SEQUENCE [LARGE SCALE GENOMIC DNA]</scope>
    <source>
        <strain evidence="17 18">DSM 29007</strain>
    </source>
</reference>
<keyword evidence="8" id="KW-0378">Hydrolase</keyword>
<evidence type="ECO:0000256" key="9">
    <source>
        <dbReference type="ARBA" id="ARBA00022960"/>
    </source>
</evidence>
<feature type="transmembrane region" description="Helical" evidence="14">
    <location>
        <begin position="33"/>
        <end position="52"/>
    </location>
</feature>
<evidence type="ECO:0000256" key="7">
    <source>
        <dbReference type="ARBA" id="ARBA00022692"/>
    </source>
</evidence>
<dbReference type="AlphaFoldDB" id="A0A841H0F7"/>
<dbReference type="Gene3D" id="3.90.1310.10">
    <property type="entry name" value="Penicillin-binding protein 2a (Domain 2)"/>
    <property type="match status" value="1"/>
</dbReference>
<evidence type="ECO:0000256" key="2">
    <source>
        <dbReference type="ARBA" id="ARBA00004236"/>
    </source>
</evidence>
<evidence type="ECO:0000259" key="15">
    <source>
        <dbReference type="Pfam" id="PF00905"/>
    </source>
</evidence>
<dbReference type="GO" id="GO:0071555">
    <property type="term" value="P:cell wall organization"/>
    <property type="evidence" value="ECO:0007669"/>
    <property type="project" value="UniProtKB-KW"/>
</dbReference>
<comment type="caution">
    <text evidence="17">The sequence shown here is derived from an EMBL/GenBank/DDBJ whole genome shotgun (WGS) entry which is preliminary data.</text>
</comment>
<comment type="subcellular location">
    <subcellularLocation>
        <location evidence="2">Cell membrane</location>
    </subcellularLocation>
    <subcellularLocation>
        <location evidence="1">Membrane</location>
        <topology evidence="1">Single-pass membrane protein</topology>
    </subcellularLocation>
</comment>
<dbReference type="Proteomes" id="UP000582837">
    <property type="component" value="Unassembled WGS sequence"/>
</dbReference>
<keyword evidence="10" id="KW-0573">Peptidoglycan synthesis</keyword>
<keyword evidence="12 14" id="KW-0472">Membrane</keyword>
<keyword evidence="4" id="KW-0997">Cell inner membrane</keyword>
<evidence type="ECO:0000256" key="8">
    <source>
        <dbReference type="ARBA" id="ARBA00022801"/>
    </source>
</evidence>
<evidence type="ECO:0000256" key="13">
    <source>
        <dbReference type="ARBA" id="ARBA00023316"/>
    </source>
</evidence>
<dbReference type="RefSeq" id="WP_170035016.1">
    <property type="nucleotide sequence ID" value="NZ_JABDTL010000001.1"/>
</dbReference>
<protein>
    <submittedName>
        <fullName evidence="17">Penicillin-binding protein 2</fullName>
    </submittedName>
</protein>
<dbReference type="InterPro" id="IPR050515">
    <property type="entry name" value="Beta-lactam/transpept"/>
</dbReference>
<keyword evidence="5" id="KW-0121">Carboxypeptidase</keyword>
<dbReference type="Gene3D" id="3.40.710.10">
    <property type="entry name" value="DD-peptidase/beta-lactamase superfamily"/>
    <property type="match status" value="1"/>
</dbReference>
<accession>A0A841H0F7</accession>
<dbReference type="PANTHER" id="PTHR30627:SF2">
    <property type="entry name" value="PEPTIDOGLYCAN D,D-TRANSPEPTIDASE MRDA"/>
    <property type="match status" value="1"/>
</dbReference>
<gene>
    <name evidence="17" type="ORF">HNQ61_003110</name>
</gene>
<dbReference type="InterPro" id="IPR036138">
    <property type="entry name" value="PBP_dimer_sf"/>
</dbReference>
<dbReference type="InterPro" id="IPR012338">
    <property type="entry name" value="Beta-lactam/transpept-like"/>
</dbReference>
<organism evidence="17 18">
    <name type="scientific">Longimicrobium terrae</name>
    <dbReference type="NCBI Taxonomy" id="1639882"/>
    <lineage>
        <taxon>Bacteria</taxon>
        <taxon>Pseudomonadati</taxon>
        <taxon>Gemmatimonadota</taxon>
        <taxon>Longimicrobiia</taxon>
        <taxon>Longimicrobiales</taxon>
        <taxon>Longimicrobiaceae</taxon>
        <taxon>Longimicrobium</taxon>
    </lineage>
</organism>
<feature type="domain" description="Penicillin-binding protein dimerisation" evidence="16">
    <location>
        <begin position="76"/>
        <end position="244"/>
    </location>
</feature>
<dbReference type="InterPro" id="IPR001460">
    <property type="entry name" value="PCN-bd_Tpept"/>
</dbReference>
<evidence type="ECO:0000313" key="17">
    <source>
        <dbReference type="EMBL" id="MBB6071482.1"/>
    </source>
</evidence>
<keyword evidence="18" id="KW-1185">Reference proteome</keyword>
<dbReference type="Pfam" id="PF03717">
    <property type="entry name" value="PBP_dimer"/>
    <property type="match status" value="1"/>
</dbReference>
<keyword evidence="11 14" id="KW-1133">Transmembrane helix</keyword>
<feature type="domain" description="Penicillin-binding protein transpeptidase" evidence="15">
    <location>
        <begin position="282"/>
        <end position="597"/>
    </location>
</feature>
<dbReference type="SUPFAM" id="SSF56601">
    <property type="entry name" value="beta-lactamase/transpeptidase-like"/>
    <property type="match status" value="1"/>
</dbReference>
<keyword evidence="6" id="KW-0645">Protease</keyword>
<dbReference type="EMBL" id="JACHIA010000009">
    <property type="protein sequence ID" value="MBB6071482.1"/>
    <property type="molecule type" value="Genomic_DNA"/>
</dbReference>
<dbReference type="NCBIfam" id="TIGR03423">
    <property type="entry name" value="pbp2_mrdA"/>
    <property type="match status" value="1"/>
</dbReference>
<keyword evidence="3" id="KW-1003">Cell membrane</keyword>
<dbReference type="GO" id="GO:0071972">
    <property type="term" value="F:peptidoglycan L,D-transpeptidase activity"/>
    <property type="evidence" value="ECO:0007669"/>
    <property type="project" value="TreeGrafter"/>
</dbReference>
<dbReference type="GO" id="GO:0008360">
    <property type="term" value="P:regulation of cell shape"/>
    <property type="evidence" value="ECO:0007669"/>
    <property type="project" value="UniProtKB-KW"/>
</dbReference>
<keyword evidence="13" id="KW-0961">Cell wall biogenesis/degradation</keyword>
<proteinExistence type="predicted"/>
<evidence type="ECO:0000256" key="3">
    <source>
        <dbReference type="ARBA" id="ARBA00022475"/>
    </source>
</evidence>
<sequence length="624" mass="68001">MKFLPIRHRMSRFQEFSARPADPFHPHSRRQRALGGVLFVFVALGLLGSAFFRTQVMRNSEFALRSDDNRFEVLPTAAPRGAVLDRNGKLVAETVTGYNLMVDPGPPDSVRARLAAVTPLLGLDTAAVEQAVRAARRSRGKPVRVTGNLSFEQVSRLEERRGQIRGVRLEAHPVRRYPAGSAVAHVVGYVLEINDRELKSKEFEGYRQGQHIGKTGVERQYERQLGGTAGAQYIEVDARGRVLGQFAPTISEAPKPGADLKLTLDLDLQRYAQQVFPAGMRGSVVAMVPSTGEILAMYSAPSYDPNLFVGGVSATDWARLNGDPSRPMVNRAIAGVYPPASTWKLATAIMGLERGVITPDYVMPVRCTGGMAYAGRYARCMKREGHGPQNLTQAIANSCNVYFYQLGIRLGIDNLTREGTRLGFGRSTGIDMPGEKSGVFPTGRGWYVDHFGWRPPPSEVMNLSIGQGPNSQTPLRMAQFYSAMAGNGTARRPHILMGADAPIETNLGISRQTLAAVWEGMAAVIEEGGTAHAVELTRWKLYGKTGTSQNSTDPKRPHAWFAGFAGPRGGQPEIVVTVIVEFGESGSHMAAPVAARMADFYLNKKHGFRNPPLISESLGVTRSN</sequence>
<dbReference type="Pfam" id="PF00905">
    <property type="entry name" value="Transpeptidase"/>
    <property type="match status" value="1"/>
</dbReference>
<evidence type="ECO:0000256" key="1">
    <source>
        <dbReference type="ARBA" id="ARBA00004167"/>
    </source>
</evidence>
<evidence type="ECO:0000313" key="18">
    <source>
        <dbReference type="Proteomes" id="UP000582837"/>
    </source>
</evidence>
<dbReference type="GO" id="GO:0009252">
    <property type="term" value="P:peptidoglycan biosynthetic process"/>
    <property type="evidence" value="ECO:0007669"/>
    <property type="project" value="UniProtKB-KW"/>
</dbReference>
<dbReference type="Gene3D" id="3.30.1390.30">
    <property type="entry name" value="Penicillin-binding protein 2a, domain 3"/>
    <property type="match status" value="1"/>
</dbReference>
<name>A0A841H0F7_9BACT</name>
<evidence type="ECO:0000256" key="14">
    <source>
        <dbReference type="SAM" id="Phobius"/>
    </source>
</evidence>
<evidence type="ECO:0000256" key="12">
    <source>
        <dbReference type="ARBA" id="ARBA00023136"/>
    </source>
</evidence>
<dbReference type="InterPro" id="IPR005311">
    <property type="entry name" value="PBP_dimer"/>
</dbReference>
<keyword evidence="7 14" id="KW-0812">Transmembrane</keyword>
<dbReference type="GO" id="GO:0009002">
    <property type="term" value="F:serine-type D-Ala-D-Ala carboxypeptidase activity"/>
    <property type="evidence" value="ECO:0007669"/>
    <property type="project" value="InterPro"/>
</dbReference>
<dbReference type="InterPro" id="IPR017790">
    <property type="entry name" value="Penicillin-binding_protein_2"/>
</dbReference>